<dbReference type="InterPro" id="IPR052754">
    <property type="entry name" value="NTPase_KAP_P-loop"/>
</dbReference>
<keyword evidence="3" id="KW-1185">Reference proteome</keyword>
<dbReference type="SUPFAM" id="SSF52172">
    <property type="entry name" value="CheY-like"/>
    <property type="match status" value="1"/>
</dbReference>
<protein>
    <submittedName>
        <fullName evidence="2">KAP-like P-loop domain-containing protein</fullName>
    </submittedName>
</protein>
<dbReference type="PANTHER" id="PTHR22674">
    <property type="entry name" value="NTPASE, KAP FAMILY P-LOOP DOMAIN-CONTAINING 1"/>
    <property type="match status" value="1"/>
</dbReference>
<dbReference type="InterPro" id="IPR011006">
    <property type="entry name" value="CheY-like_superfamily"/>
</dbReference>
<dbReference type="Gene3D" id="3.40.50.2300">
    <property type="match status" value="1"/>
</dbReference>
<sequence>MQRLAEEQFVVLNDEPVTGNRDDLLGTADMVSGLADLITASRQSTPFTLAIDAGWGMGKSSLMRQLQHRLDDVNGIHTVWFNAWTSGTDALEVLIKSVLLRFDRNVIRRAYNRVTQNSRITTILRIALGTALGALGMRRLIDDLWSRLSVDAKSRNEIRTAMQEMARDWARTSSGPGQQLVIFVDDLDRCSGEVVLTVCEAIKLYLDVPGLVFVIGCDQSALSRHLQQSDATSVRASEYLEKVVQVNYHAPSPSQDQIHRLVQGYALRSGTHRLFGEQLGSFVGERTGRNPRRIKRLINSFVLEYHLDRNWQEFGAETLVRVLLLQHFYSDFYRLLVSPSAQDPVQEFLDYRNLRSSIRLGESDSEHWQHVFTAHGIKPPGRESDSTTLLGLLEQLEQEVPEPLPSLVTDEEFTSVVRQLKEYPDFERLRRHLQRRSFRSQVEGTAGYEQRPLGADADLSGLRILVVDDVFAEPQFEFTDPAGMVNTLREWGAVVDTASDYTSLERTLLRAEPDMVVSDINRHGNDNAGLEDLQKLRDQQLYSGPVVFYVARVTSVRRKWADKLGAVGVTNSFSEALEWIRMAV</sequence>
<gene>
    <name evidence="2" type="ORF">DFQ14_104157</name>
</gene>
<dbReference type="RefSeq" id="WP_114452657.1">
    <property type="nucleotide sequence ID" value="NZ_QPJC01000004.1"/>
</dbReference>
<feature type="domain" description="KAP NTPase" evidence="1">
    <location>
        <begin position="30"/>
        <end position="303"/>
    </location>
</feature>
<evidence type="ECO:0000259" key="1">
    <source>
        <dbReference type="Pfam" id="PF07693"/>
    </source>
</evidence>
<dbReference type="PANTHER" id="PTHR22674:SF6">
    <property type="entry name" value="NTPASE KAP FAMILY P-LOOP DOMAIN-CONTAINING PROTEIN 1"/>
    <property type="match status" value="1"/>
</dbReference>
<dbReference type="Gene3D" id="3.40.50.300">
    <property type="entry name" value="P-loop containing nucleotide triphosphate hydrolases"/>
    <property type="match status" value="1"/>
</dbReference>
<organism evidence="2 3">
    <name type="scientific">Halopolyspora algeriensis</name>
    <dbReference type="NCBI Taxonomy" id="1500506"/>
    <lineage>
        <taxon>Bacteria</taxon>
        <taxon>Bacillati</taxon>
        <taxon>Actinomycetota</taxon>
        <taxon>Actinomycetes</taxon>
        <taxon>Actinomycetes incertae sedis</taxon>
        <taxon>Halopolyspora</taxon>
    </lineage>
</organism>
<dbReference type="InterPro" id="IPR011646">
    <property type="entry name" value="KAP_P-loop"/>
</dbReference>
<accession>A0A368VV81</accession>
<dbReference type="AlphaFoldDB" id="A0A368VV81"/>
<dbReference type="SUPFAM" id="SSF52540">
    <property type="entry name" value="P-loop containing nucleoside triphosphate hydrolases"/>
    <property type="match status" value="1"/>
</dbReference>
<dbReference type="Pfam" id="PF07693">
    <property type="entry name" value="KAP_NTPase"/>
    <property type="match status" value="1"/>
</dbReference>
<dbReference type="CDD" id="cd00156">
    <property type="entry name" value="REC"/>
    <property type="match status" value="1"/>
</dbReference>
<evidence type="ECO:0000313" key="2">
    <source>
        <dbReference type="EMBL" id="RCW44568.1"/>
    </source>
</evidence>
<evidence type="ECO:0000313" key="3">
    <source>
        <dbReference type="Proteomes" id="UP000253495"/>
    </source>
</evidence>
<dbReference type="EMBL" id="QPJC01000004">
    <property type="protein sequence ID" value="RCW44568.1"/>
    <property type="molecule type" value="Genomic_DNA"/>
</dbReference>
<comment type="caution">
    <text evidence="2">The sequence shown here is derived from an EMBL/GenBank/DDBJ whole genome shotgun (WGS) entry which is preliminary data.</text>
</comment>
<name>A0A368VV81_9ACTN</name>
<dbReference type="OrthoDB" id="88903at2"/>
<proteinExistence type="predicted"/>
<reference evidence="2 3" key="1">
    <citation type="submission" date="2018-07" db="EMBL/GenBank/DDBJ databases">
        <title>Genomic Encyclopedia of Type Strains, Phase III (KMG-III): the genomes of soil and plant-associated and newly described type strains.</title>
        <authorList>
            <person name="Whitman W."/>
        </authorList>
    </citation>
    <scope>NUCLEOTIDE SEQUENCE [LARGE SCALE GENOMIC DNA]</scope>
    <source>
        <strain evidence="2 3">CECT 8575</strain>
    </source>
</reference>
<dbReference type="InterPro" id="IPR027417">
    <property type="entry name" value="P-loop_NTPase"/>
</dbReference>
<dbReference type="Proteomes" id="UP000253495">
    <property type="component" value="Unassembled WGS sequence"/>
</dbReference>